<dbReference type="EMBL" id="SPMZ01000019">
    <property type="protein sequence ID" value="NMQ19087.1"/>
    <property type="molecule type" value="Genomic_DNA"/>
</dbReference>
<evidence type="ECO:0000313" key="3">
    <source>
        <dbReference type="Proteomes" id="UP000760480"/>
    </source>
</evidence>
<evidence type="ECO:0000313" key="2">
    <source>
        <dbReference type="EMBL" id="NMQ19087.1"/>
    </source>
</evidence>
<proteinExistence type="predicted"/>
<feature type="compositionally biased region" description="Basic and acidic residues" evidence="1">
    <location>
        <begin position="1"/>
        <end position="10"/>
    </location>
</feature>
<sequence>MSICTKKDDATTEAVGENAERQSDQRTGQNRRGDQQAEFRFTQIELLFNADADDRKHGPHGEIHREGQGVHRQHRDLFLLKRRSHCEPRFYAASAILRRPRRLILELSHWFLSPKRPS</sequence>
<gene>
    <name evidence="2" type="ORF">E4P82_07650</name>
</gene>
<feature type="region of interest" description="Disordered" evidence="1">
    <location>
        <begin position="1"/>
        <end position="34"/>
    </location>
</feature>
<keyword evidence="3" id="KW-1185">Reference proteome</keyword>
<feature type="region of interest" description="Disordered" evidence="1">
    <location>
        <begin position="53"/>
        <end position="72"/>
    </location>
</feature>
<reference evidence="2 3" key="1">
    <citation type="submission" date="2019-03" db="EMBL/GenBank/DDBJ databases">
        <title>Metabolic reconstructions from genomes of highly enriched 'Candidatus Accumulibacter' and 'Candidatus Competibacter' bioreactor populations.</title>
        <authorList>
            <person name="Annavajhala M.K."/>
            <person name="Welles L."/>
            <person name="Abbas B."/>
            <person name="Sorokin D."/>
            <person name="Park H."/>
            <person name="Van Loosdrecht M."/>
            <person name="Chandran K."/>
        </authorList>
    </citation>
    <scope>NUCLEOTIDE SEQUENCE [LARGE SCALE GENOMIC DNA]</scope>
    <source>
        <strain evidence="2 3">SBR_G</strain>
    </source>
</reference>
<comment type="caution">
    <text evidence="2">The sequence shown here is derived from an EMBL/GenBank/DDBJ whole genome shotgun (WGS) entry which is preliminary data.</text>
</comment>
<organism evidence="2 3">
    <name type="scientific">Candidatus Competibacter phosphatis</name>
    <dbReference type="NCBI Taxonomy" id="221280"/>
    <lineage>
        <taxon>Bacteria</taxon>
        <taxon>Pseudomonadati</taxon>
        <taxon>Pseudomonadota</taxon>
        <taxon>Gammaproteobacteria</taxon>
        <taxon>Candidatus Competibacteraceae</taxon>
        <taxon>Candidatus Competibacter</taxon>
    </lineage>
</organism>
<dbReference type="Proteomes" id="UP000760480">
    <property type="component" value="Unassembled WGS sequence"/>
</dbReference>
<evidence type="ECO:0000256" key="1">
    <source>
        <dbReference type="SAM" id="MobiDB-lite"/>
    </source>
</evidence>
<accession>A0ABX1TI93</accession>
<protein>
    <submittedName>
        <fullName evidence="2">Uncharacterized protein</fullName>
    </submittedName>
</protein>
<name>A0ABX1TI93_9GAMM</name>